<accession>A0A0A9NG80</accession>
<protein>
    <submittedName>
        <fullName evidence="1">Uncharacterized protein</fullName>
    </submittedName>
</protein>
<name>A0A0A9NG80_ARUDO</name>
<organism evidence="1">
    <name type="scientific">Arundo donax</name>
    <name type="common">Giant reed</name>
    <name type="synonym">Donax arundinaceus</name>
    <dbReference type="NCBI Taxonomy" id="35708"/>
    <lineage>
        <taxon>Eukaryota</taxon>
        <taxon>Viridiplantae</taxon>
        <taxon>Streptophyta</taxon>
        <taxon>Embryophyta</taxon>
        <taxon>Tracheophyta</taxon>
        <taxon>Spermatophyta</taxon>
        <taxon>Magnoliopsida</taxon>
        <taxon>Liliopsida</taxon>
        <taxon>Poales</taxon>
        <taxon>Poaceae</taxon>
        <taxon>PACMAD clade</taxon>
        <taxon>Arundinoideae</taxon>
        <taxon>Arundineae</taxon>
        <taxon>Arundo</taxon>
    </lineage>
</organism>
<sequence>MDGSKWSLW</sequence>
<proteinExistence type="predicted"/>
<reference evidence="1" key="2">
    <citation type="journal article" date="2015" name="Data Brief">
        <title>Shoot transcriptome of the giant reed, Arundo donax.</title>
        <authorList>
            <person name="Barrero R.A."/>
            <person name="Guerrero F.D."/>
            <person name="Moolhuijzen P."/>
            <person name="Goolsby J.A."/>
            <person name="Tidwell J."/>
            <person name="Bellgard S.E."/>
            <person name="Bellgard M.I."/>
        </authorList>
    </citation>
    <scope>NUCLEOTIDE SEQUENCE</scope>
    <source>
        <tissue evidence="1">Shoot tissue taken approximately 20 cm above the soil surface</tissue>
    </source>
</reference>
<evidence type="ECO:0000313" key="1">
    <source>
        <dbReference type="EMBL" id="JAD48180.1"/>
    </source>
</evidence>
<reference evidence="1" key="1">
    <citation type="submission" date="2014-09" db="EMBL/GenBank/DDBJ databases">
        <authorList>
            <person name="Magalhaes I.L.F."/>
            <person name="Oliveira U."/>
            <person name="Santos F.R."/>
            <person name="Vidigal T.H.D.A."/>
            <person name="Brescovit A.D."/>
            <person name="Santos A.J."/>
        </authorList>
    </citation>
    <scope>NUCLEOTIDE SEQUENCE</scope>
    <source>
        <tissue evidence="1">Shoot tissue taken approximately 20 cm above the soil surface</tissue>
    </source>
</reference>
<dbReference type="EMBL" id="GBRH01249715">
    <property type="protein sequence ID" value="JAD48180.1"/>
    <property type="molecule type" value="Transcribed_RNA"/>
</dbReference>